<proteinExistence type="predicted"/>
<dbReference type="GO" id="GO:0004519">
    <property type="term" value="F:endonuclease activity"/>
    <property type="evidence" value="ECO:0007669"/>
    <property type="project" value="InterPro"/>
</dbReference>
<evidence type="ECO:0000313" key="2">
    <source>
        <dbReference type="EMBL" id="AKV58646.1"/>
    </source>
</evidence>
<dbReference type="KEGG" id="crie:AK829_05055"/>
<dbReference type="AlphaFoldDB" id="A0A0K1RBT2"/>
<reference evidence="2 3" key="1">
    <citation type="submission" date="2015-08" db="EMBL/GenBank/DDBJ databases">
        <authorList>
            <person name="Babu N.S."/>
            <person name="Beckwith C.J."/>
            <person name="Beseler K.G."/>
            <person name="Brison A."/>
            <person name="Carone J.V."/>
            <person name="Caskin T.P."/>
            <person name="Diamond M."/>
            <person name="Durham M.E."/>
            <person name="Foxe J.M."/>
            <person name="Go M."/>
            <person name="Henderson B.A."/>
            <person name="Jones I.B."/>
            <person name="McGettigan J.A."/>
            <person name="Micheletti S.J."/>
            <person name="Nasrallah M.E."/>
            <person name="Ortiz D."/>
            <person name="Piller C.R."/>
            <person name="Privatt S.R."/>
            <person name="Schneider S.L."/>
            <person name="Sharp S."/>
            <person name="Smith T.C."/>
            <person name="Stanton J.D."/>
            <person name="Ullery H.E."/>
            <person name="Wilson R.J."/>
            <person name="Serrano M.G."/>
            <person name="Buck G."/>
            <person name="Lee V."/>
            <person name="Wang Y."/>
            <person name="Carvalho R."/>
            <person name="Voegtly L."/>
            <person name="Shi R."/>
            <person name="Duckworth R."/>
            <person name="Johnson A."/>
            <person name="Loviza R."/>
            <person name="Walstead R."/>
            <person name="Shah Z."/>
            <person name="Kiflezghi M."/>
            <person name="Wade K."/>
            <person name="Ball S.L."/>
            <person name="Bradley K.W."/>
            <person name="Asai D.J."/>
            <person name="Bowman C.A."/>
            <person name="Russell D.A."/>
            <person name="Pope W.H."/>
            <person name="Jacobs-Sera D."/>
            <person name="Hendrix R.W."/>
            <person name="Hatfull G.F."/>
        </authorList>
    </citation>
    <scope>NUCLEOTIDE SEQUENCE [LARGE SCALE GENOMIC DNA]</scope>
    <source>
        <strain evidence="2 3">PUDD_83A45</strain>
    </source>
</reference>
<dbReference type="SMART" id="SM00507">
    <property type="entry name" value="HNHc"/>
    <property type="match status" value="1"/>
</dbReference>
<dbReference type="GO" id="GO:0003676">
    <property type="term" value="F:nucleic acid binding"/>
    <property type="evidence" value="ECO:0007669"/>
    <property type="project" value="InterPro"/>
</dbReference>
<dbReference type="Proteomes" id="UP000060016">
    <property type="component" value="Chromosome"/>
</dbReference>
<dbReference type="EMBL" id="CP012342">
    <property type="protein sequence ID" value="AKV58646.1"/>
    <property type="molecule type" value="Genomic_DNA"/>
</dbReference>
<dbReference type="Pfam" id="PF01844">
    <property type="entry name" value="HNH"/>
    <property type="match status" value="1"/>
</dbReference>
<dbReference type="RefSeq" id="WP_052204812.1">
    <property type="nucleotide sequence ID" value="NZ_CP012342.1"/>
</dbReference>
<dbReference type="PATRIC" id="fig|156976.3.peg.1005"/>
<sequence length="363" mass="40116">MEFGDFLSAGVDTLAGFDRDAALAACVAPSRVREWQAVHGVYYGPTRFTRRQAQAREMAGGASLDKLVLIERKLRRVTDDGERWRLREELLRFTGRYDALSRHADTLIDTPKPPPQKQLRFSRSKSGMRTMTLTYAERDIADVEHALRQVIDHERPAAAQLADAFVGLLRNDAHDNPPSAPTRIPHAAPRPMILIPLPEWTRLSAATATAAAADAAEVTLHLTDGTSMTGAEFLAKYYGAELEVALFHPREGAVNLYRTQRFANAKQRDLAGLLMPVCPAPDCRHGSDACQMHHVQSWARGGMTNMDNLSPLCRYHNGVNDDDPAHHYRGRIEVRGGTPVWVSPSGRAVPARTPGAMQLLFGD</sequence>
<feature type="domain" description="HNH nuclease" evidence="1">
    <location>
        <begin position="260"/>
        <end position="318"/>
    </location>
</feature>
<evidence type="ECO:0000259" key="1">
    <source>
        <dbReference type="SMART" id="SM00507"/>
    </source>
</evidence>
<name>A0A0K1RBT2_9CORY</name>
<dbReference type="CDD" id="cd00085">
    <property type="entry name" value="HNHc"/>
    <property type="match status" value="1"/>
</dbReference>
<keyword evidence="3" id="KW-1185">Reference proteome</keyword>
<dbReference type="STRING" id="156976.AK829_05055"/>
<dbReference type="InterPro" id="IPR003615">
    <property type="entry name" value="HNH_nuc"/>
</dbReference>
<protein>
    <recommendedName>
        <fullName evidence="1">HNH nuclease domain-containing protein</fullName>
    </recommendedName>
</protein>
<dbReference type="Gene3D" id="1.10.30.50">
    <property type="match status" value="1"/>
</dbReference>
<organism evidence="2 3">
    <name type="scientific">Corynebacterium riegelii</name>
    <dbReference type="NCBI Taxonomy" id="156976"/>
    <lineage>
        <taxon>Bacteria</taxon>
        <taxon>Bacillati</taxon>
        <taxon>Actinomycetota</taxon>
        <taxon>Actinomycetes</taxon>
        <taxon>Mycobacteriales</taxon>
        <taxon>Corynebacteriaceae</taxon>
        <taxon>Corynebacterium</taxon>
    </lineage>
</organism>
<accession>A0A0K1RBT2</accession>
<gene>
    <name evidence="2" type="ORF">AK829_05055</name>
</gene>
<dbReference type="InterPro" id="IPR002711">
    <property type="entry name" value="HNH"/>
</dbReference>
<dbReference type="GO" id="GO:0008270">
    <property type="term" value="F:zinc ion binding"/>
    <property type="evidence" value="ECO:0007669"/>
    <property type="project" value="InterPro"/>
</dbReference>
<evidence type="ECO:0000313" key="3">
    <source>
        <dbReference type="Proteomes" id="UP000060016"/>
    </source>
</evidence>